<dbReference type="EMBL" id="ML145086">
    <property type="protein sequence ID" value="TBU64537.1"/>
    <property type="molecule type" value="Genomic_DNA"/>
</dbReference>
<evidence type="ECO:0000313" key="2">
    <source>
        <dbReference type="Proteomes" id="UP000292082"/>
    </source>
</evidence>
<accession>A0A4Q9NR12</accession>
<reference evidence="1 2" key="1">
    <citation type="submission" date="2019-01" db="EMBL/GenBank/DDBJ databases">
        <title>Draft genome sequences of three monokaryotic isolates of the white-rot basidiomycete fungus Dichomitus squalens.</title>
        <authorList>
            <consortium name="DOE Joint Genome Institute"/>
            <person name="Lopez S.C."/>
            <person name="Andreopoulos B."/>
            <person name="Pangilinan J."/>
            <person name="Lipzen A."/>
            <person name="Riley R."/>
            <person name="Ahrendt S."/>
            <person name="Ng V."/>
            <person name="Barry K."/>
            <person name="Daum C."/>
            <person name="Grigoriev I.V."/>
            <person name="Hilden K.S."/>
            <person name="Makela M.R."/>
            <person name="de Vries R.P."/>
        </authorList>
    </citation>
    <scope>NUCLEOTIDE SEQUENCE [LARGE SCALE GENOMIC DNA]</scope>
    <source>
        <strain evidence="1 2">CBS 464.89</strain>
    </source>
</reference>
<name>A0A4Q9NR12_9APHY</name>
<proteinExistence type="predicted"/>
<sequence length="110" mass="12012">MGSDGRIPRAREPFIGVRSQCEFGAVTYMPGEASYNVKLIVNVDRSVGGHMRLWSRRSAPRPQAPCWQPVGTSAIEESKSNTPGHPRVSTLAGFPRRSLSLSCLAFGTYC</sequence>
<dbReference type="AlphaFoldDB" id="A0A4Q9NR12"/>
<evidence type="ECO:0000313" key="1">
    <source>
        <dbReference type="EMBL" id="TBU64537.1"/>
    </source>
</evidence>
<dbReference type="Proteomes" id="UP000292082">
    <property type="component" value="Unassembled WGS sequence"/>
</dbReference>
<keyword evidence="2" id="KW-1185">Reference proteome</keyword>
<gene>
    <name evidence="1" type="ORF">BD310DRAFT_839707</name>
</gene>
<protein>
    <submittedName>
        <fullName evidence="1">Uncharacterized protein</fullName>
    </submittedName>
</protein>
<organism evidence="1 2">
    <name type="scientific">Dichomitus squalens</name>
    <dbReference type="NCBI Taxonomy" id="114155"/>
    <lineage>
        <taxon>Eukaryota</taxon>
        <taxon>Fungi</taxon>
        <taxon>Dikarya</taxon>
        <taxon>Basidiomycota</taxon>
        <taxon>Agaricomycotina</taxon>
        <taxon>Agaricomycetes</taxon>
        <taxon>Polyporales</taxon>
        <taxon>Polyporaceae</taxon>
        <taxon>Dichomitus</taxon>
    </lineage>
</organism>